<keyword evidence="6 9" id="KW-0675">Receptor</keyword>
<dbReference type="PROSITE" id="PS00237">
    <property type="entry name" value="G_PROTEIN_RECEP_F1_1"/>
    <property type="match status" value="1"/>
</dbReference>
<dbReference type="PRINTS" id="PR00237">
    <property type="entry name" value="GPCRRHODOPSN"/>
</dbReference>
<evidence type="ECO:0000313" key="13">
    <source>
        <dbReference type="Proteomes" id="UP000694580"/>
    </source>
</evidence>
<keyword evidence="13" id="KW-1185">Reference proteome</keyword>
<feature type="transmembrane region" description="Helical" evidence="10">
    <location>
        <begin position="199"/>
        <end position="223"/>
    </location>
</feature>
<keyword evidence="4 9" id="KW-0297">G-protein coupled receptor</keyword>
<dbReference type="GO" id="GO:0004930">
    <property type="term" value="F:G protein-coupled receptor activity"/>
    <property type="evidence" value="ECO:0007669"/>
    <property type="project" value="UniProtKB-KW"/>
</dbReference>
<gene>
    <name evidence="12" type="primary">GPR20</name>
</gene>
<keyword evidence="3 10" id="KW-1133">Transmembrane helix</keyword>
<sequence>MDAFSATLLNTTLNPTDNETKICGGVPLRKRSHFNEDLYRDFYSLWITLIVVNTIMFVVGVVLNGLALYVFCLRIRLRTAPVVYTINLAVADLLVALSLPARIALYHSGGRCLSCSYVHTFSYFVNMYCSILFLTSICVDRYMAVVWAGGASLRWRSPGVAKSVSVAVWLFAVVITYSLQTTAGLELEDESLCCRLPLLFALTVLEFVLPLLIIAGFTARVACALADPRLMPQSCGRRARAVRLLVAVLVVFAVCFTPFHVRQAVVYFHLGAGGGVSVEHAVAYHATVTLSSLNSCLDPVVYCFVPDNFRSALWRACRAERREKVEQPTSGGDGDVGNGQNGVATLTLTPCTLQSEGLSA</sequence>
<dbReference type="GeneTree" id="ENSGT01150000286998"/>
<evidence type="ECO:0000256" key="2">
    <source>
        <dbReference type="ARBA" id="ARBA00022692"/>
    </source>
</evidence>
<feature type="transmembrane region" description="Helical" evidence="10">
    <location>
        <begin position="121"/>
        <end position="139"/>
    </location>
</feature>
<dbReference type="Pfam" id="PF00001">
    <property type="entry name" value="7tm_1"/>
    <property type="match status" value="1"/>
</dbReference>
<dbReference type="Gene3D" id="1.20.1070.10">
    <property type="entry name" value="Rhodopsin 7-helix transmembrane proteins"/>
    <property type="match status" value="1"/>
</dbReference>
<dbReference type="AlphaFoldDB" id="A0AAY4D1Z1"/>
<dbReference type="PROSITE" id="PS50262">
    <property type="entry name" value="G_PROTEIN_RECEP_F1_2"/>
    <property type="match status" value="1"/>
</dbReference>
<dbReference type="Ensembl" id="ENSDCDT00010049342.1">
    <property type="protein sequence ID" value="ENSDCDP00010039560.1"/>
    <property type="gene ID" value="ENSDCDG00010025430.1"/>
</dbReference>
<dbReference type="GO" id="GO:0035025">
    <property type="term" value="P:positive regulation of Rho protein signal transduction"/>
    <property type="evidence" value="ECO:0007669"/>
    <property type="project" value="TreeGrafter"/>
</dbReference>
<feature type="transmembrane region" description="Helical" evidence="10">
    <location>
        <begin position="43"/>
        <end position="70"/>
    </location>
</feature>
<reference evidence="12" key="2">
    <citation type="submission" date="2025-08" db="UniProtKB">
        <authorList>
            <consortium name="Ensembl"/>
        </authorList>
    </citation>
    <scope>IDENTIFICATION</scope>
</reference>
<evidence type="ECO:0000256" key="3">
    <source>
        <dbReference type="ARBA" id="ARBA00022989"/>
    </source>
</evidence>
<keyword evidence="8 9" id="KW-0807">Transducer</keyword>
<feature type="domain" description="G-protein coupled receptors family 1 profile" evidence="11">
    <location>
        <begin position="63"/>
        <end position="302"/>
    </location>
</feature>
<organism evidence="12 13">
    <name type="scientific">Denticeps clupeoides</name>
    <name type="common">denticle herring</name>
    <dbReference type="NCBI Taxonomy" id="299321"/>
    <lineage>
        <taxon>Eukaryota</taxon>
        <taxon>Metazoa</taxon>
        <taxon>Chordata</taxon>
        <taxon>Craniata</taxon>
        <taxon>Vertebrata</taxon>
        <taxon>Euteleostomi</taxon>
        <taxon>Actinopterygii</taxon>
        <taxon>Neopterygii</taxon>
        <taxon>Teleostei</taxon>
        <taxon>Clupei</taxon>
        <taxon>Clupeiformes</taxon>
        <taxon>Denticipitoidei</taxon>
        <taxon>Denticipitidae</taxon>
        <taxon>Denticeps</taxon>
    </lineage>
</organism>
<protein>
    <recommendedName>
        <fullName evidence="11">G-protein coupled receptors family 1 profile domain-containing protein</fullName>
    </recommendedName>
</protein>
<feature type="transmembrane region" description="Helical" evidence="10">
    <location>
        <begin position="244"/>
        <end position="261"/>
    </location>
</feature>
<name>A0AAY4D1Z1_9TELE</name>
<evidence type="ECO:0000256" key="1">
    <source>
        <dbReference type="ARBA" id="ARBA00004141"/>
    </source>
</evidence>
<dbReference type="SUPFAM" id="SSF81321">
    <property type="entry name" value="Family A G protein-coupled receptor-like"/>
    <property type="match status" value="1"/>
</dbReference>
<dbReference type="PANTHER" id="PTHR24232">
    <property type="entry name" value="G-PROTEIN COUPLED RECEPTOR"/>
    <property type="match status" value="1"/>
</dbReference>
<feature type="transmembrane region" description="Helical" evidence="10">
    <location>
        <begin position="82"/>
        <end position="101"/>
    </location>
</feature>
<evidence type="ECO:0000256" key="6">
    <source>
        <dbReference type="ARBA" id="ARBA00023170"/>
    </source>
</evidence>
<reference evidence="12" key="3">
    <citation type="submission" date="2025-09" db="UniProtKB">
        <authorList>
            <consortium name="Ensembl"/>
        </authorList>
    </citation>
    <scope>IDENTIFICATION</scope>
</reference>
<reference evidence="12 13" key="1">
    <citation type="submission" date="2020-06" db="EMBL/GenBank/DDBJ databases">
        <authorList>
            <consortium name="Wellcome Sanger Institute Data Sharing"/>
        </authorList>
    </citation>
    <scope>NUCLEOTIDE SEQUENCE [LARGE SCALE GENOMIC DNA]</scope>
</reference>
<dbReference type="InterPro" id="IPR000276">
    <property type="entry name" value="GPCR_Rhodpsn"/>
</dbReference>
<accession>A0AAY4D1Z1</accession>
<evidence type="ECO:0000256" key="10">
    <source>
        <dbReference type="SAM" id="Phobius"/>
    </source>
</evidence>
<evidence type="ECO:0000313" key="12">
    <source>
        <dbReference type="Ensembl" id="ENSDCDP00010039560.1"/>
    </source>
</evidence>
<evidence type="ECO:0000256" key="7">
    <source>
        <dbReference type="ARBA" id="ARBA00023180"/>
    </source>
</evidence>
<keyword evidence="7" id="KW-0325">Glycoprotein</keyword>
<comment type="similarity">
    <text evidence="9">Belongs to the G-protein coupled receptor 1 family.</text>
</comment>
<evidence type="ECO:0000256" key="8">
    <source>
        <dbReference type="ARBA" id="ARBA00023224"/>
    </source>
</evidence>
<dbReference type="GO" id="GO:0005886">
    <property type="term" value="C:plasma membrane"/>
    <property type="evidence" value="ECO:0007669"/>
    <property type="project" value="TreeGrafter"/>
</dbReference>
<dbReference type="PANTHER" id="PTHR24232:SF109">
    <property type="entry name" value="G-PROTEIN COUPLED RECEPTOR 20-LIKE"/>
    <property type="match status" value="1"/>
</dbReference>
<evidence type="ECO:0000256" key="9">
    <source>
        <dbReference type="RuleBase" id="RU000688"/>
    </source>
</evidence>
<evidence type="ECO:0000256" key="5">
    <source>
        <dbReference type="ARBA" id="ARBA00023136"/>
    </source>
</evidence>
<feature type="transmembrane region" description="Helical" evidence="10">
    <location>
        <begin position="160"/>
        <end position="179"/>
    </location>
</feature>
<keyword evidence="5 10" id="KW-0472">Membrane</keyword>
<comment type="subcellular location">
    <subcellularLocation>
        <location evidence="1">Membrane</location>
        <topology evidence="1">Multi-pass membrane protein</topology>
    </subcellularLocation>
</comment>
<dbReference type="InterPro" id="IPR017452">
    <property type="entry name" value="GPCR_Rhodpsn_7TM"/>
</dbReference>
<keyword evidence="2 9" id="KW-0812">Transmembrane</keyword>
<dbReference type="GO" id="GO:0007200">
    <property type="term" value="P:phospholipase C-activating G protein-coupled receptor signaling pathway"/>
    <property type="evidence" value="ECO:0007669"/>
    <property type="project" value="TreeGrafter"/>
</dbReference>
<evidence type="ECO:0000256" key="4">
    <source>
        <dbReference type="ARBA" id="ARBA00023040"/>
    </source>
</evidence>
<dbReference type="Proteomes" id="UP000694580">
    <property type="component" value="Chromosome 20"/>
</dbReference>
<proteinExistence type="inferred from homology"/>
<evidence type="ECO:0000259" key="11">
    <source>
        <dbReference type="PROSITE" id="PS50262"/>
    </source>
</evidence>